<dbReference type="GO" id="GO:0006974">
    <property type="term" value="P:DNA damage response"/>
    <property type="evidence" value="ECO:0007669"/>
    <property type="project" value="TreeGrafter"/>
</dbReference>
<dbReference type="InterPro" id="IPR052022">
    <property type="entry name" value="26kDa_periplasmic_antigen"/>
</dbReference>
<dbReference type="Pfam" id="PF04402">
    <property type="entry name" value="SIMPL"/>
    <property type="match status" value="1"/>
</dbReference>
<keyword evidence="2" id="KW-1185">Reference proteome</keyword>
<comment type="caution">
    <text evidence="1">The sequence shown here is derived from an EMBL/GenBank/DDBJ whole genome shotgun (WGS) entry which is preliminary data.</text>
</comment>
<accession>A0A2R7YW84</accession>
<evidence type="ECO:0000313" key="1">
    <source>
        <dbReference type="EMBL" id="PUA80574.1"/>
    </source>
</evidence>
<dbReference type="AlphaFoldDB" id="A0A2R7YW84"/>
<evidence type="ECO:0000313" key="2">
    <source>
        <dbReference type="Proteomes" id="UP000244867"/>
    </source>
</evidence>
<dbReference type="RefSeq" id="WP_108344768.1">
    <property type="nucleotide sequence ID" value="NZ_PYXZ01000005.1"/>
</dbReference>
<dbReference type="Gene3D" id="3.30.110.170">
    <property type="entry name" value="Protein of unknown function (DUF541), domain 1"/>
    <property type="match status" value="1"/>
</dbReference>
<proteinExistence type="predicted"/>
<protein>
    <recommendedName>
        <fullName evidence="3">SIMPL domain-containing protein</fullName>
    </recommendedName>
</protein>
<dbReference type="PANTHER" id="PTHR34387">
    <property type="entry name" value="SLR1258 PROTEIN"/>
    <property type="match status" value="1"/>
</dbReference>
<name>A0A2R7YW84_9ACTN</name>
<dbReference type="PANTHER" id="PTHR34387:SF2">
    <property type="entry name" value="SLR1258 PROTEIN"/>
    <property type="match status" value="1"/>
</dbReference>
<dbReference type="OrthoDB" id="3783664at2"/>
<dbReference type="Proteomes" id="UP000244867">
    <property type="component" value="Unassembled WGS sequence"/>
</dbReference>
<reference evidence="1 2" key="1">
    <citation type="submission" date="2018-03" db="EMBL/GenBank/DDBJ databases">
        <authorList>
            <person name="Keele B.F."/>
        </authorList>
    </citation>
    <scope>NUCLEOTIDE SEQUENCE [LARGE SCALE GENOMIC DNA]</scope>
    <source>
        <strain evidence="1 2">IB-3</strain>
    </source>
</reference>
<dbReference type="InterPro" id="IPR007497">
    <property type="entry name" value="SIMPL/DUF541"/>
</dbReference>
<dbReference type="Gene3D" id="3.30.70.2970">
    <property type="entry name" value="Protein of unknown function (DUF541), domain 2"/>
    <property type="match status" value="1"/>
</dbReference>
<sequence>MSERTVTVTGQGSTTVVPDTAVVRVAAVARAAAVAEAFAASSAAASQIGVVARRHTQDRRIASSGINVWPWHDNQGQQRGFEARHSLTIGCPDLDAAGGLLDELAAQVGDALAVDGVALEVSDPTAARDEAVAAAYADARRQAERLAALAGAALGDVVAIGHGGGPGGGSLRGMDAMAMSAKIEPGETNVGASLSVTWALA</sequence>
<evidence type="ECO:0008006" key="3">
    <source>
        <dbReference type="Google" id="ProtNLM"/>
    </source>
</evidence>
<gene>
    <name evidence="1" type="ORF">C7S10_12485</name>
</gene>
<dbReference type="EMBL" id="PYXZ01000005">
    <property type="protein sequence ID" value="PUA80574.1"/>
    <property type="molecule type" value="Genomic_DNA"/>
</dbReference>
<organism evidence="1 2">
    <name type="scientific">Nocardioides currus</name>
    <dbReference type="NCBI Taxonomy" id="2133958"/>
    <lineage>
        <taxon>Bacteria</taxon>
        <taxon>Bacillati</taxon>
        <taxon>Actinomycetota</taxon>
        <taxon>Actinomycetes</taxon>
        <taxon>Propionibacteriales</taxon>
        <taxon>Nocardioidaceae</taxon>
        <taxon>Nocardioides</taxon>
    </lineage>
</organism>